<proteinExistence type="inferred from homology"/>
<sequence length="343" mass="37919">MTRADHRDEPHFLRADDGTPLTLIRVRGGREPTRGPVILIHGVGMRAESFRPPGIRSLVDVLLDEGWDVWLFNWRGSIDLDPVPWTLDDVALNDHPAAVRHVLGITGASAVKVVAHCQGSTTMSMSAVAGLVPGVATIVSNGVSLHPHMPVVSRVKLHVLRQLVRAGEPYLDVAWRDGPETARHALTRMAIRTWHVECGNPTCNMASFALGAGHPALWLHSNLARVTHDWLRYEFGKIPLSFYAQLAASDRAGQIVAIRARGPLPGRYAEAPPKSTARFALFTGAQNRSFLPSSQKETFAFLRRHQPGRHSLHVLAGYGHTDVFLGRRAHHEVFPKMLTELRR</sequence>
<dbReference type="Pfam" id="PF00561">
    <property type="entry name" value="Abhydrolase_1"/>
    <property type="match status" value="1"/>
</dbReference>
<dbReference type="PANTHER" id="PTHR47470">
    <property type="entry name" value="CHOLESTEROL OXIDASE"/>
    <property type="match status" value="1"/>
</dbReference>
<evidence type="ECO:0000256" key="4">
    <source>
        <dbReference type="ARBA" id="ARBA00022827"/>
    </source>
</evidence>
<reference evidence="7 8" key="1">
    <citation type="journal article" date="2019" name="Int. J. Syst. Evol. Microbiol.">
        <title>The Global Catalogue of Microorganisms (GCM) 10K type strain sequencing project: providing services to taxonomists for standard genome sequencing and annotation.</title>
        <authorList>
            <consortium name="The Broad Institute Genomics Platform"/>
            <consortium name="The Broad Institute Genome Sequencing Center for Infectious Disease"/>
            <person name="Wu L."/>
            <person name="Ma J."/>
        </authorList>
    </citation>
    <scope>NUCLEOTIDE SEQUENCE [LARGE SCALE GENOMIC DNA]</scope>
    <source>
        <strain evidence="7 8">JCM 14901</strain>
    </source>
</reference>
<evidence type="ECO:0000313" key="7">
    <source>
        <dbReference type="EMBL" id="GAA1951106.1"/>
    </source>
</evidence>
<comment type="cofactor">
    <cofactor evidence="1">
        <name>FAD</name>
        <dbReference type="ChEBI" id="CHEBI:57692"/>
    </cofactor>
</comment>
<name>A0ABN2QF45_9MICO</name>
<dbReference type="InterPro" id="IPR000073">
    <property type="entry name" value="AB_hydrolase_1"/>
</dbReference>
<accession>A0ABN2QF45</accession>
<keyword evidence="8" id="KW-1185">Reference proteome</keyword>
<keyword evidence="5" id="KW-0560">Oxidoreductase</keyword>
<evidence type="ECO:0000256" key="2">
    <source>
        <dbReference type="ARBA" id="ARBA00010790"/>
    </source>
</evidence>
<keyword evidence="4" id="KW-0274">FAD</keyword>
<evidence type="ECO:0000256" key="5">
    <source>
        <dbReference type="ARBA" id="ARBA00023002"/>
    </source>
</evidence>
<comment type="caution">
    <text evidence="7">The sequence shown here is derived from an EMBL/GenBank/DDBJ whole genome shotgun (WGS) entry which is preliminary data.</text>
</comment>
<dbReference type="InterPro" id="IPR029058">
    <property type="entry name" value="AB_hydrolase_fold"/>
</dbReference>
<dbReference type="PANTHER" id="PTHR47470:SF1">
    <property type="entry name" value="FAD-DEPENDENT OXIDOREDUCTASE 2 FAD BINDING DOMAIN-CONTAINING PROTEIN"/>
    <property type="match status" value="1"/>
</dbReference>
<evidence type="ECO:0000313" key="8">
    <source>
        <dbReference type="Proteomes" id="UP001499933"/>
    </source>
</evidence>
<dbReference type="Proteomes" id="UP001499933">
    <property type="component" value="Unassembled WGS sequence"/>
</dbReference>
<organism evidence="7 8">
    <name type="scientific">Microbacterium deminutum</name>
    <dbReference type="NCBI Taxonomy" id="344164"/>
    <lineage>
        <taxon>Bacteria</taxon>
        <taxon>Bacillati</taxon>
        <taxon>Actinomycetota</taxon>
        <taxon>Actinomycetes</taxon>
        <taxon>Micrococcales</taxon>
        <taxon>Microbacteriaceae</taxon>
        <taxon>Microbacterium</taxon>
    </lineage>
</organism>
<dbReference type="InterPro" id="IPR052542">
    <property type="entry name" value="Cholesterol_Oxidase"/>
</dbReference>
<gene>
    <name evidence="7" type="ORF">GCM10009776_11400</name>
</gene>
<protein>
    <recommendedName>
        <fullName evidence="6">AB hydrolase-1 domain-containing protein</fullName>
    </recommendedName>
</protein>
<comment type="similarity">
    <text evidence="2">Belongs to the GMC oxidoreductase family.</text>
</comment>
<dbReference type="SUPFAM" id="SSF53474">
    <property type="entry name" value="alpha/beta-Hydrolases"/>
    <property type="match status" value="1"/>
</dbReference>
<dbReference type="EMBL" id="BAAAOG010000001">
    <property type="protein sequence ID" value="GAA1951106.1"/>
    <property type="molecule type" value="Genomic_DNA"/>
</dbReference>
<feature type="domain" description="AB hydrolase-1" evidence="6">
    <location>
        <begin position="36"/>
        <end position="147"/>
    </location>
</feature>
<evidence type="ECO:0000256" key="1">
    <source>
        <dbReference type="ARBA" id="ARBA00001974"/>
    </source>
</evidence>
<dbReference type="Gene3D" id="3.40.50.1820">
    <property type="entry name" value="alpha/beta hydrolase"/>
    <property type="match status" value="1"/>
</dbReference>
<keyword evidence="3" id="KW-0285">Flavoprotein</keyword>
<evidence type="ECO:0000256" key="3">
    <source>
        <dbReference type="ARBA" id="ARBA00022630"/>
    </source>
</evidence>
<evidence type="ECO:0000259" key="6">
    <source>
        <dbReference type="Pfam" id="PF00561"/>
    </source>
</evidence>